<dbReference type="AlphaFoldDB" id="A0A1Y1WIF7"/>
<keyword evidence="3" id="KW-1185">Reference proteome</keyword>
<dbReference type="RefSeq" id="XP_040746448.1">
    <property type="nucleotide sequence ID" value="XM_040885330.1"/>
</dbReference>
<gene>
    <name evidence="2" type="ORF">DL89DRAFT_255247</name>
</gene>
<evidence type="ECO:0000313" key="3">
    <source>
        <dbReference type="Proteomes" id="UP000193922"/>
    </source>
</evidence>
<dbReference type="GeneID" id="63801978"/>
<dbReference type="EMBL" id="MCFD01000002">
    <property type="protein sequence ID" value="ORX73108.1"/>
    <property type="molecule type" value="Genomic_DNA"/>
</dbReference>
<dbReference type="OrthoDB" id="411251at2759"/>
<sequence>MTCQATCASSMCPQTCGQSLTTTHVTVWVQPLTAFLLGESISKYPESLQSDTTNNVVIGYTRAMGADGNPVVIRSISFVCSNMNFVIGSFDPRNQRYEEMMENTRIRHFRYAAIDAKKHETLSKIEQAVRSMPANAQDRPPQPESPVLHRTHPTPPGMIQACVILDSLKTLPRDFAAWPPNPLCHE</sequence>
<protein>
    <submittedName>
        <fullName evidence="2">Uncharacterized protein</fullName>
    </submittedName>
</protein>
<reference evidence="2 3" key="1">
    <citation type="submission" date="2016-07" db="EMBL/GenBank/DDBJ databases">
        <title>Pervasive Adenine N6-methylation of Active Genes in Fungi.</title>
        <authorList>
            <consortium name="DOE Joint Genome Institute"/>
            <person name="Mondo S.J."/>
            <person name="Dannebaum R.O."/>
            <person name="Kuo R.C."/>
            <person name="Labutti K."/>
            <person name="Haridas S."/>
            <person name="Kuo A."/>
            <person name="Salamov A."/>
            <person name="Ahrendt S.R."/>
            <person name="Lipzen A."/>
            <person name="Sullivan W."/>
            <person name="Andreopoulos W.B."/>
            <person name="Clum A."/>
            <person name="Lindquist E."/>
            <person name="Daum C."/>
            <person name="Ramamoorthy G.K."/>
            <person name="Gryganskyi A."/>
            <person name="Culley D."/>
            <person name="Magnuson J.K."/>
            <person name="James T.Y."/>
            <person name="O'Malley M.A."/>
            <person name="Stajich J.E."/>
            <person name="Spatafora J.W."/>
            <person name="Visel A."/>
            <person name="Grigoriev I.V."/>
        </authorList>
    </citation>
    <scope>NUCLEOTIDE SEQUENCE [LARGE SCALE GENOMIC DNA]</scope>
    <source>
        <strain evidence="2 3">ATCC 12442</strain>
    </source>
</reference>
<dbReference type="Proteomes" id="UP000193922">
    <property type="component" value="Unassembled WGS sequence"/>
</dbReference>
<evidence type="ECO:0000313" key="2">
    <source>
        <dbReference type="EMBL" id="ORX73108.1"/>
    </source>
</evidence>
<name>A0A1Y1WIF7_9FUNG</name>
<feature type="region of interest" description="Disordered" evidence="1">
    <location>
        <begin position="131"/>
        <end position="153"/>
    </location>
</feature>
<organism evidence="2 3">
    <name type="scientific">Linderina pennispora</name>
    <dbReference type="NCBI Taxonomy" id="61395"/>
    <lineage>
        <taxon>Eukaryota</taxon>
        <taxon>Fungi</taxon>
        <taxon>Fungi incertae sedis</taxon>
        <taxon>Zoopagomycota</taxon>
        <taxon>Kickxellomycotina</taxon>
        <taxon>Kickxellomycetes</taxon>
        <taxon>Kickxellales</taxon>
        <taxon>Kickxellaceae</taxon>
        <taxon>Linderina</taxon>
    </lineage>
</organism>
<proteinExistence type="predicted"/>
<comment type="caution">
    <text evidence="2">The sequence shown here is derived from an EMBL/GenBank/DDBJ whole genome shotgun (WGS) entry which is preliminary data.</text>
</comment>
<accession>A0A1Y1WIF7</accession>
<evidence type="ECO:0000256" key="1">
    <source>
        <dbReference type="SAM" id="MobiDB-lite"/>
    </source>
</evidence>